<proteinExistence type="predicted"/>
<reference evidence="2" key="1">
    <citation type="submission" date="2021-01" db="EMBL/GenBank/DDBJ databases">
        <authorList>
            <person name="Corre E."/>
            <person name="Pelletier E."/>
            <person name="Niang G."/>
            <person name="Scheremetjew M."/>
            <person name="Finn R."/>
            <person name="Kale V."/>
            <person name="Holt S."/>
            <person name="Cochrane G."/>
            <person name="Meng A."/>
            <person name="Brown T."/>
            <person name="Cohen L."/>
        </authorList>
    </citation>
    <scope>NUCLEOTIDE SEQUENCE</scope>
    <source>
        <strain evidence="2">NY070348D</strain>
    </source>
</reference>
<organism evidence="2">
    <name type="scientific">Mucochytrium quahogii</name>
    <dbReference type="NCBI Taxonomy" id="96639"/>
    <lineage>
        <taxon>Eukaryota</taxon>
        <taxon>Sar</taxon>
        <taxon>Stramenopiles</taxon>
        <taxon>Bigyra</taxon>
        <taxon>Labyrinthulomycetes</taxon>
        <taxon>Thraustochytrida</taxon>
        <taxon>Thraustochytriidae</taxon>
        <taxon>Mucochytrium</taxon>
    </lineage>
</organism>
<evidence type="ECO:0000313" key="2">
    <source>
        <dbReference type="EMBL" id="CAD9697031.1"/>
    </source>
</evidence>
<gene>
    <name evidence="2" type="ORF">QSP1433_LOCUS13065</name>
</gene>
<name>A0A7S2SDN5_9STRA</name>
<protein>
    <submittedName>
        <fullName evidence="2">Uncharacterized protein</fullName>
    </submittedName>
</protein>
<sequence>MKSMNEGAGVGAGVPDVEADAGVAATSSMSELKPVSLPAPPRLNTAARASSSITVGKSPTQHFGGKRKWAMGRMTNSTEVEAVFRLVDQTLTEGALLEPIIQAILTAAVRFRLAVKVRNKQAEMREHVEKWASLQPNATLLTNLYAELFEDKDKDKRQSRVAEQPQEKSQEERKLDDLRDSVEGFYQDDSEPQGISRDEFNTVLAGLVGAKKRKGTKRKHDQTFDVDAINALSTLSTTPTRQHQRVSMSQSSSETGTDTDDDAFSLNEDSPHGKKGRRAQSSFGVSQVTKNRLPMKKEYAEWLKDRIRSAPGIEKPDEIIEDMKVNFVNPVERELPEDFPSDKKIKIKIQNVRQKARLGTL</sequence>
<dbReference type="EMBL" id="HBHK01020572">
    <property type="protein sequence ID" value="CAD9697031.1"/>
    <property type="molecule type" value="Transcribed_RNA"/>
</dbReference>
<evidence type="ECO:0000256" key="1">
    <source>
        <dbReference type="SAM" id="MobiDB-lite"/>
    </source>
</evidence>
<feature type="compositionally biased region" description="Polar residues" evidence="1">
    <location>
        <begin position="235"/>
        <end position="248"/>
    </location>
</feature>
<accession>A0A7S2SDN5</accession>
<feature type="region of interest" description="Disordered" evidence="1">
    <location>
        <begin position="156"/>
        <end position="179"/>
    </location>
</feature>
<feature type="compositionally biased region" description="Polar residues" evidence="1">
    <location>
        <begin position="279"/>
        <end position="290"/>
    </location>
</feature>
<dbReference type="AlphaFoldDB" id="A0A7S2SDN5"/>
<feature type="region of interest" description="Disordered" evidence="1">
    <location>
        <begin position="235"/>
        <end position="290"/>
    </location>
</feature>